<gene>
    <name evidence="1" type="ORF">METZ01_LOCUS33956</name>
</gene>
<name>A0A381QP32_9ZZZZ</name>
<dbReference type="AlphaFoldDB" id="A0A381QP32"/>
<proteinExistence type="predicted"/>
<evidence type="ECO:0000313" key="1">
    <source>
        <dbReference type="EMBL" id="SUZ81102.1"/>
    </source>
</evidence>
<protein>
    <submittedName>
        <fullName evidence="1">Uncharacterized protein</fullName>
    </submittedName>
</protein>
<reference evidence="1" key="1">
    <citation type="submission" date="2018-05" db="EMBL/GenBank/DDBJ databases">
        <authorList>
            <person name="Lanie J.A."/>
            <person name="Ng W.-L."/>
            <person name="Kazmierczak K.M."/>
            <person name="Andrzejewski T.M."/>
            <person name="Davidsen T.M."/>
            <person name="Wayne K.J."/>
            <person name="Tettelin H."/>
            <person name="Glass J.I."/>
            <person name="Rusch D."/>
            <person name="Podicherti R."/>
            <person name="Tsui H.-C.T."/>
            <person name="Winkler M.E."/>
        </authorList>
    </citation>
    <scope>NUCLEOTIDE SEQUENCE</scope>
</reference>
<dbReference type="EMBL" id="UINC01001454">
    <property type="protein sequence ID" value="SUZ81102.1"/>
    <property type="molecule type" value="Genomic_DNA"/>
</dbReference>
<organism evidence="1">
    <name type="scientific">marine metagenome</name>
    <dbReference type="NCBI Taxonomy" id="408172"/>
    <lineage>
        <taxon>unclassified sequences</taxon>
        <taxon>metagenomes</taxon>
        <taxon>ecological metagenomes</taxon>
    </lineage>
</organism>
<accession>A0A381QP32</accession>
<sequence length="384" mass="43559">MGLFDSLGNYFFKHFYGDPLSPEHQVKLRWMPIDDGTYSDMARDYDPYKIAWRVGVGWFESWFQGLEQRTGQSLGRRLAHAALEYEEHMMSFGGFDAPSGRKTSSWSDTIQDWHSRGLGRFELLDDGEKTRILVERPASGPICSGLVAAAWERATGKRHRFLWSEIVGEGLVITLTQDDAQVPEPKPRRPTWRNREIGVNLDNESTDELWDDLRINSSGDWSIMNERRMFLHRDLILRFEDYCLPHLDGIHEGRNEDYRWEGLEDKRPIWWTAAADTARELFISSGHHVLVAQPDDWISIGRRHLSTHGLGSVVQARETDGNGGVSLDLGSSYHPALASGVLLGCWERAHGRDGRISSVISDSSIVIELCPAREIADTVSGRVP</sequence>